<comment type="caution">
    <text evidence="1">The sequence shown here is derived from an EMBL/GenBank/DDBJ whole genome shotgun (WGS) entry which is preliminary data.</text>
</comment>
<organism evidence="1 2">
    <name type="scientific">Tenebrio molitor</name>
    <name type="common">Yellow mealworm beetle</name>
    <dbReference type="NCBI Taxonomy" id="7067"/>
    <lineage>
        <taxon>Eukaryota</taxon>
        <taxon>Metazoa</taxon>
        <taxon>Ecdysozoa</taxon>
        <taxon>Arthropoda</taxon>
        <taxon>Hexapoda</taxon>
        <taxon>Insecta</taxon>
        <taxon>Pterygota</taxon>
        <taxon>Neoptera</taxon>
        <taxon>Endopterygota</taxon>
        <taxon>Coleoptera</taxon>
        <taxon>Polyphaga</taxon>
        <taxon>Cucujiformia</taxon>
        <taxon>Tenebrionidae</taxon>
        <taxon>Tenebrio</taxon>
    </lineage>
</organism>
<keyword evidence="2" id="KW-1185">Reference proteome</keyword>
<dbReference type="Gene3D" id="1.10.418.10">
    <property type="entry name" value="Calponin-like domain"/>
    <property type="match status" value="1"/>
</dbReference>
<accession>A0A8J6H6J1</accession>
<dbReference type="EMBL" id="JABDTM020028538">
    <property type="protein sequence ID" value="KAH0808782.1"/>
    <property type="molecule type" value="Genomic_DNA"/>
</dbReference>
<sequence length="252" mass="28385">MRSLPLSRGLVFYNDQIRSKFHLTVDKLMGLVAAESEDDTFFELGGGNLWGFTPLRYVEGGMGFLSFFLLWIYTDWANHYLEKARSKKRVNSLAADCSDGVLLAEVIESGSRQDITAARFALPTTLSVLSFDHDFVVFSACQKIPDINRKPKTPAQMIPDKQLWRPPPEITQSRIKMTLLSAIFLYDTDEEILTSSPKGGDPVLVCFGSRPEWKSRSVLGTECASSWLFWIRLSDPASSRRGLIRADRSTFS</sequence>
<proteinExistence type="predicted"/>
<dbReference type="AlphaFoldDB" id="A0A8J6H6J1"/>
<reference evidence="1" key="2">
    <citation type="submission" date="2021-08" db="EMBL/GenBank/DDBJ databases">
        <authorList>
            <person name="Eriksson T."/>
        </authorList>
    </citation>
    <scope>NUCLEOTIDE SEQUENCE</scope>
    <source>
        <strain evidence="1">Stoneville</strain>
        <tissue evidence="1">Whole head</tissue>
    </source>
</reference>
<dbReference type="Proteomes" id="UP000719412">
    <property type="component" value="Unassembled WGS sequence"/>
</dbReference>
<name>A0A8J6H6J1_TENMO</name>
<gene>
    <name evidence="1" type="ORF">GEV33_014009</name>
</gene>
<evidence type="ECO:0000313" key="2">
    <source>
        <dbReference type="Proteomes" id="UP000719412"/>
    </source>
</evidence>
<reference evidence="1" key="1">
    <citation type="journal article" date="2020" name="J Insects Food Feed">
        <title>The yellow mealworm (Tenebrio molitor) genome: a resource for the emerging insects as food and feed industry.</title>
        <authorList>
            <person name="Eriksson T."/>
            <person name="Andere A."/>
            <person name="Kelstrup H."/>
            <person name="Emery V."/>
            <person name="Picard C."/>
        </authorList>
    </citation>
    <scope>NUCLEOTIDE SEQUENCE</scope>
    <source>
        <strain evidence="1">Stoneville</strain>
        <tissue evidence="1">Whole head</tissue>
    </source>
</reference>
<protein>
    <submittedName>
        <fullName evidence="1">Uncharacterized protein</fullName>
    </submittedName>
</protein>
<dbReference type="SUPFAM" id="SSF47576">
    <property type="entry name" value="Calponin-homology domain, CH-domain"/>
    <property type="match status" value="1"/>
</dbReference>
<evidence type="ECO:0000313" key="1">
    <source>
        <dbReference type="EMBL" id="KAH0808782.1"/>
    </source>
</evidence>
<dbReference type="InterPro" id="IPR036872">
    <property type="entry name" value="CH_dom_sf"/>
</dbReference>